<keyword evidence="2" id="KW-1133">Transmembrane helix</keyword>
<dbReference type="Proteomes" id="UP001153678">
    <property type="component" value="Unassembled WGS sequence"/>
</dbReference>
<evidence type="ECO:0000313" key="3">
    <source>
        <dbReference type="EMBL" id="CAI2195428.1"/>
    </source>
</evidence>
<comment type="caution">
    <text evidence="3">The sequence shown here is derived from an EMBL/GenBank/DDBJ whole genome shotgun (WGS) entry which is preliminary data.</text>
</comment>
<evidence type="ECO:0000256" key="1">
    <source>
        <dbReference type="SAM" id="MobiDB-lite"/>
    </source>
</evidence>
<gene>
    <name evidence="3" type="ORF">FWILDA_LOCUS17071</name>
</gene>
<evidence type="ECO:0000256" key="2">
    <source>
        <dbReference type="SAM" id="Phobius"/>
    </source>
</evidence>
<keyword evidence="2" id="KW-0472">Membrane</keyword>
<reference evidence="3" key="1">
    <citation type="submission" date="2022-08" db="EMBL/GenBank/DDBJ databases">
        <authorList>
            <person name="Kallberg Y."/>
            <person name="Tangrot J."/>
            <person name="Rosling A."/>
        </authorList>
    </citation>
    <scope>NUCLEOTIDE SEQUENCE</scope>
    <source>
        <strain evidence="3">Wild A</strain>
    </source>
</reference>
<protein>
    <submittedName>
        <fullName evidence="3">8323_t:CDS:1</fullName>
    </submittedName>
</protein>
<dbReference type="EMBL" id="CAMKVN010012435">
    <property type="protein sequence ID" value="CAI2195428.1"/>
    <property type="molecule type" value="Genomic_DNA"/>
</dbReference>
<keyword evidence="4" id="KW-1185">Reference proteome</keyword>
<proteinExistence type="predicted"/>
<sequence length="107" mass="11382">HDLYEKTASKAAEAMDIVMEAKFNLQSLSVCLGDQQPYAEQVTLPKSNPTGGVQGGNEKSPKGDNAKTPDDTEKPPVISANDSNSIKNNALLSIVCGLIMMIGTIYI</sequence>
<dbReference type="AlphaFoldDB" id="A0A9W4T7K6"/>
<name>A0A9W4T7K6_9GLOM</name>
<feature type="transmembrane region" description="Helical" evidence="2">
    <location>
        <begin position="89"/>
        <end position="106"/>
    </location>
</feature>
<feature type="region of interest" description="Disordered" evidence="1">
    <location>
        <begin position="41"/>
        <end position="83"/>
    </location>
</feature>
<keyword evidence="2" id="KW-0812">Transmembrane</keyword>
<feature type="non-terminal residue" evidence="3">
    <location>
        <position position="1"/>
    </location>
</feature>
<feature type="compositionally biased region" description="Basic and acidic residues" evidence="1">
    <location>
        <begin position="59"/>
        <end position="74"/>
    </location>
</feature>
<accession>A0A9W4T7K6</accession>
<organism evidence="3 4">
    <name type="scientific">Funneliformis geosporum</name>
    <dbReference type="NCBI Taxonomy" id="1117311"/>
    <lineage>
        <taxon>Eukaryota</taxon>
        <taxon>Fungi</taxon>
        <taxon>Fungi incertae sedis</taxon>
        <taxon>Mucoromycota</taxon>
        <taxon>Glomeromycotina</taxon>
        <taxon>Glomeromycetes</taxon>
        <taxon>Glomerales</taxon>
        <taxon>Glomeraceae</taxon>
        <taxon>Funneliformis</taxon>
    </lineage>
</organism>
<evidence type="ECO:0000313" key="4">
    <source>
        <dbReference type="Proteomes" id="UP001153678"/>
    </source>
</evidence>